<name>A0A0A9HGA5_ARUDO</name>
<evidence type="ECO:0000313" key="1">
    <source>
        <dbReference type="EMBL" id="JAE34849.1"/>
    </source>
</evidence>
<sequence length="24" mass="2637">MSIWLASGRNYLISSSSSISNCLF</sequence>
<reference evidence="1" key="2">
    <citation type="journal article" date="2015" name="Data Brief">
        <title>Shoot transcriptome of the giant reed, Arundo donax.</title>
        <authorList>
            <person name="Barrero R.A."/>
            <person name="Guerrero F.D."/>
            <person name="Moolhuijzen P."/>
            <person name="Goolsby J.A."/>
            <person name="Tidwell J."/>
            <person name="Bellgard S.E."/>
            <person name="Bellgard M.I."/>
        </authorList>
    </citation>
    <scope>NUCLEOTIDE SEQUENCE</scope>
    <source>
        <tissue evidence="1">Shoot tissue taken approximately 20 cm above the soil surface</tissue>
    </source>
</reference>
<proteinExistence type="predicted"/>
<dbReference type="AlphaFoldDB" id="A0A0A9HGA5"/>
<reference evidence="1" key="1">
    <citation type="submission" date="2014-09" db="EMBL/GenBank/DDBJ databases">
        <authorList>
            <person name="Magalhaes I.L.F."/>
            <person name="Oliveira U."/>
            <person name="Santos F.R."/>
            <person name="Vidigal T.H.D.A."/>
            <person name="Brescovit A.D."/>
            <person name="Santos A.J."/>
        </authorList>
    </citation>
    <scope>NUCLEOTIDE SEQUENCE</scope>
    <source>
        <tissue evidence="1">Shoot tissue taken approximately 20 cm above the soil surface</tissue>
    </source>
</reference>
<accession>A0A0A9HGA5</accession>
<protein>
    <submittedName>
        <fullName evidence="1">Uncharacterized protein</fullName>
    </submittedName>
</protein>
<organism evidence="1">
    <name type="scientific">Arundo donax</name>
    <name type="common">Giant reed</name>
    <name type="synonym">Donax arundinaceus</name>
    <dbReference type="NCBI Taxonomy" id="35708"/>
    <lineage>
        <taxon>Eukaryota</taxon>
        <taxon>Viridiplantae</taxon>
        <taxon>Streptophyta</taxon>
        <taxon>Embryophyta</taxon>
        <taxon>Tracheophyta</taxon>
        <taxon>Spermatophyta</taxon>
        <taxon>Magnoliopsida</taxon>
        <taxon>Liliopsida</taxon>
        <taxon>Poales</taxon>
        <taxon>Poaceae</taxon>
        <taxon>PACMAD clade</taxon>
        <taxon>Arundinoideae</taxon>
        <taxon>Arundineae</taxon>
        <taxon>Arundo</taxon>
    </lineage>
</organism>
<dbReference type="EMBL" id="GBRH01163047">
    <property type="protein sequence ID" value="JAE34849.1"/>
    <property type="molecule type" value="Transcribed_RNA"/>
</dbReference>